<dbReference type="STRING" id="1754192.A0A1Y1XL02"/>
<reference evidence="2 3" key="1">
    <citation type="submission" date="2016-08" db="EMBL/GenBank/DDBJ databases">
        <title>A Parts List for Fungal Cellulosomes Revealed by Comparative Genomics.</title>
        <authorList>
            <consortium name="DOE Joint Genome Institute"/>
            <person name="Haitjema C.H."/>
            <person name="Gilmore S.P."/>
            <person name="Henske J.K."/>
            <person name="Solomon K.V."/>
            <person name="De Groot R."/>
            <person name="Kuo A."/>
            <person name="Mondo S.J."/>
            <person name="Salamov A.A."/>
            <person name="Labutti K."/>
            <person name="Zhao Z."/>
            <person name="Chiniquy J."/>
            <person name="Barry K."/>
            <person name="Brewer H.M."/>
            <person name="Purvine S.O."/>
            <person name="Wright A.T."/>
            <person name="Boxma B."/>
            <person name="Van Alen T."/>
            <person name="Hackstein J.H."/>
            <person name="Baker S.E."/>
            <person name="Grigoriev I.V."/>
            <person name="O'Malley M.A."/>
        </authorList>
    </citation>
    <scope>NUCLEOTIDE SEQUENCE [LARGE SCALE GENOMIC DNA]</scope>
    <source>
        <strain evidence="2 3">S4</strain>
    </source>
</reference>
<proteinExistence type="predicted"/>
<dbReference type="GO" id="GO:0005768">
    <property type="term" value="C:endosome"/>
    <property type="evidence" value="ECO:0007669"/>
    <property type="project" value="TreeGrafter"/>
</dbReference>
<evidence type="ECO:0000259" key="1">
    <source>
        <dbReference type="PROSITE" id="PS50942"/>
    </source>
</evidence>
<organism evidence="2 3">
    <name type="scientific">Anaeromyces robustus</name>
    <dbReference type="NCBI Taxonomy" id="1754192"/>
    <lineage>
        <taxon>Eukaryota</taxon>
        <taxon>Fungi</taxon>
        <taxon>Fungi incertae sedis</taxon>
        <taxon>Chytridiomycota</taxon>
        <taxon>Chytridiomycota incertae sedis</taxon>
        <taxon>Neocallimastigomycetes</taxon>
        <taxon>Neocallimastigales</taxon>
        <taxon>Neocallimastigaceae</taxon>
        <taxon>Anaeromyces</taxon>
    </lineage>
</organism>
<dbReference type="GO" id="GO:0005886">
    <property type="term" value="C:plasma membrane"/>
    <property type="evidence" value="ECO:0007669"/>
    <property type="project" value="TreeGrafter"/>
</dbReference>
<sequence>MDSLKNMTYWDAVGLINKVKNVVMNYTEWEIKVRDATNNEPWGASSTLMKEIARGTYQYDSFNDIMNTIYSRLTECTDDKWRQCYKALQLLEYLIKNGSERVVKSAQENIYVIRALQKFIYVDSNGKDQGINGNIIIYIYNKPIHNIKEKIIINNNYQNLKQNIFNVKQ</sequence>
<dbReference type="Pfam" id="PF01417">
    <property type="entry name" value="ENTH"/>
    <property type="match status" value="1"/>
</dbReference>
<comment type="caution">
    <text evidence="2">The sequence shown here is derived from an EMBL/GenBank/DDBJ whole genome shotgun (WGS) entry which is preliminary data.</text>
</comment>
<protein>
    <submittedName>
        <fullName evidence="2">ENTH-domain-containing protein</fullName>
    </submittedName>
</protein>
<dbReference type="OrthoDB" id="4033880at2759"/>
<dbReference type="GO" id="GO:0030125">
    <property type="term" value="C:clathrin vesicle coat"/>
    <property type="evidence" value="ECO:0007669"/>
    <property type="project" value="TreeGrafter"/>
</dbReference>
<name>A0A1Y1XL02_9FUNG</name>
<reference evidence="2 3" key="2">
    <citation type="submission" date="2016-08" db="EMBL/GenBank/DDBJ databases">
        <title>Pervasive Adenine N6-methylation of Active Genes in Fungi.</title>
        <authorList>
            <consortium name="DOE Joint Genome Institute"/>
            <person name="Mondo S.J."/>
            <person name="Dannebaum R.O."/>
            <person name="Kuo R.C."/>
            <person name="Labutti K."/>
            <person name="Haridas S."/>
            <person name="Kuo A."/>
            <person name="Salamov A."/>
            <person name="Ahrendt S.R."/>
            <person name="Lipzen A."/>
            <person name="Sullivan W."/>
            <person name="Andreopoulos W.B."/>
            <person name="Clum A."/>
            <person name="Lindquist E."/>
            <person name="Daum C."/>
            <person name="Ramamoorthy G.K."/>
            <person name="Gryganskyi A."/>
            <person name="Culley D."/>
            <person name="Magnuson J.K."/>
            <person name="James T.Y."/>
            <person name="O'Malley M.A."/>
            <person name="Stajich J.E."/>
            <person name="Spatafora J.W."/>
            <person name="Visel A."/>
            <person name="Grigoriev I.V."/>
        </authorList>
    </citation>
    <scope>NUCLEOTIDE SEQUENCE [LARGE SCALE GENOMIC DNA]</scope>
    <source>
        <strain evidence="2 3">S4</strain>
    </source>
</reference>
<keyword evidence="3" id="KW-1185">Reference proteome</keyword>
<dbReference type="SMART" id="SM00273">
    <property type="entry name" value="ENTH"/>
    <property type="match status" value="1"/>
</dbReference>
<evidence type="ECO:0000313" key="3">
    <source>
        <dbReference type="Proteomes" id="UP000193944"/>
    </source>
</evidence>
<dbReference type="InterPro" id="IPR008942">
    <property type="entry name" value="ENTH_VHS"/>
</dbReference>
<dbReference type="GO" id="GO:0030276">
    <property type="term" value="F:clathrin binding"/>
    <property type="evidence" value="ECO:0007669"/>
    <property type="project" value="TreeGrafter"/>
</dbReference>
<dbReference type="AlphaFoldDB" id="A0A1Y1XL02"/>
<dbReference type="FunFam" id="1.25.40.90:FF:000006">
    <property type="entry name" value="Clathrin interactor 1"/>
    <property type="match status" value="1"/>
</dbReference>
<feature type="domain" description="ENTH" evidence="1">
    <location>
        <begin position="21"/>
        <end position="158"/>
    </location>
</feature>
<dbReference type="GO" id="GO:0006897">
    <property type="term" value="P:endocytosis"/>
    <property type="evidence" value="ECO:0007669"/>
    <property type="project" value="TreeGrafter"/>
</dbReference>
<gene>
    <name evidence="2" type="ORF">BCR32DRAFT_199006</name>
</gene>
<accession>A0A1Y1XL02</accession>
<dbReference type="SUPFAM" id="SSF48464">
    <property type="entry name" value="ENTH/VHS domain"/>
    <property type="match status" value="1"/>
</dbReference>
<dbReference type="Gene3D" id="1.25.40.90">
    <property type="match status" value="1"/>
</dbReference>
<dbReference type="EMBL" id="MCFG01000021">
    <property type="protein sequence ID" value="ORX86440.1"/>
    <property type="molecule type" value="Genomic_DNA"/>
</dbReference>
<dbReference type="GO" id="GO:0005543">
    <property type="term" value="F:phospholipid binding"/>
    <property type="evidence" value="ECO:0007669"/>
    <property type="project" value="TreeGrafter"/>
</dbReference>
<evidence type="ECO:0000313" key="2">
    <source>
        <dbReference type="EMBL" id="ORX86440.1"/>
    </source>
</evidence>
<dbReference type="Proteomes" id="UP000193944">
    <property type="component" value="Unassembled WGS sequence"/>
</dbReference>
<dbReference type="PANTHER" id="PTHR12276">
    <property type="entry name" value="EPSIN/ENT-RELATED"/>
    <property type="match status" value="1"/>
</dbReference>
<dbReference type="InterPro" id="IPR013809">
    <property type="entry name" value="ENTH"/>
</dbReference>
<dbReference type="PANTHER" id="PTHR12276:SF45">
    <property type="entry name" value="CLATHRIN INTERACTOR 1"/>
    <property type="match status" value="1"/>
</dbReference>
<dbReference type="PROSITE" id="PS50942">
    <property type="entry name" value="ENTH"/>
    <property type="match status" value="1"/>
</dbReference>